<dbReference type="FunFam" id="3.40.640.10:FF:000014">
    <property type="entry name" value="Adenosylmethionine-8-amino-7-oxononanoate aminotransferase, probable"/>
    <property type="match status" value="1"/>
</dbReference>
<dbReference type="Pfam" id="PF00202">
    <property type="entry name" value="Aminotran_3"/>
    <property type="match status" value="1"/>
</dbReference>
<dbReference type="EMBL" id="SWLG01000006">
    <property type="protein sequence ID" value="TLS37628.1"/>
    <property type="molecule type" value="Genomic_DNA"/>
</dbReference>
<dbReference type="InterPro" id="IPR005814">
    <property type="entry name" value="Aminotrans_3"/>
</dbReference>
<dbReference type="InterPro" id="IPR015422">
    <property type="entry name" value="PyrdxlP-dep_Trfase_small"/>
</dbReference>
<name>A0A5R9F7M8_9BACL</name>
<dbReference type="InterPro" id="IPR049704">
    <property type="entry name" value="Aminotrans_3_PPA_site"/>
</dbReference>
<dbReference type="PANTHER" id="PTHR43094:SF1">
    <property type="entry name" value="AMINOTRANSFERASE CLASS-III"/>
    <property type="match status" value="1"/>
</dbReference>
<dbReference type="PROSITE" id="PS00600">
    <property type="entry name" value="AA_TRANSFER_CLASS_3"/>
    <property type="match status" value="1"/>
</dbReference>
<dbReference type="GO" id="GO:0008483">
    <property type="term" value="F:transaminase activity"/>
    <property type="evidence" value="ECO:0007669"/>
    <property type="project" value="UniProtKB-KW"/>
</dbReference>
<dbReference type="InterPro" id="IPR015421">
    <property type="entry name" value="PyrdxlP-dep_Trfase_major"/>
</dbReference>
<dbReference type="InterPro" id="IPR015424">
    <property type="entry name" value="PyrdxlP-dep_Trfase"/>
</dbReference>
<evidence type="ECO:0000256" key="5">
    <source>
        <dbReference type="RuleBase" id="RU003560"/>
    </source>
</evidence>
<evidence type="ECO:0000313" key="7">
    <source>
        <dbReference type="Proteomes" id="UP000308230"/>
    </source>
</evidence>
<dbReference type="PIRSF" id="PIRSF000521">
    <property type="entry name" value="Transaminase_4ab_Lys_Orn"/>
    <property type="match status" value="1"/>
</dbReference>
<protein>
    <submittedName>
        <fullName evidence="6">Aspartate aminotransferase family protein</fullName>
    </submittedName>
</protein>
<dbReference type="SUPFAM" id="SSF53383">
    <property type="entry name" value="PLP-dependent transferases"/>
    <property type="match status" value="1"/>
</dbReference>
<evidence type="ECO:0000313" key="6">
    <source>
        <dbReference type="EMBL" id="TLS37628.1"/>
    </source>
</evidence>
<dbReference type="AlphaFoldDB" id="A0A5R9F7M8"/>
<organism evidence="6 7">
    <name type="scientific">Exobacillus caeni</name>
    <dbReference type="NCBI Taxonomy" id="2574798"/>
    <lineage>
        <taxon>Bacteria</taxon>
        <taxon>Bacillati</taxon>
        <taxon>Bacillota</taxon>
        <taxon>Bacilli</taxon>
        <taxon>Bacillales</taxon>
        <taxon>Guptibacillaceae</taxon>
        <taxon>Exobacillus</taxon>
    </lineage>
</organism>
<comment type="caution">
    <text evidence="6">The sequence shown here is derived from an EMBL/GenBank/DDBJ whole genome shotgun (WGS) entry which is preliminary data.</text>
</comment>
<keyword evidence="7" id="KW-1185">Reference proteome</keyword>
<evidence type="ECO:0000256" key="3">
    <source>
        <dbReference type="ARBA" id="ARBA00022679"/>
    </source>
</evidence>
<dbReference type="OrthoDB" id="9807885at2"/>
<keyword evidence="2 6" id="KW-0032">Aminotransferase</keyword>
<dbReference type="Gene3D" id="3.40.640.10">
    <property type="entry name" value="Type I PLP-dependent aspartate aminotransferase-like (Major domain)"/>
    <property type="match status" value="1"/>
</dbReference>
<dbReference type="Gene3D" id="3.90.1150.10">
    <property type="entry name" value="Aspartate Aminotransferase, domain 1"/>
    <property type="match status" value="1"/>
</dbReference>
<proteinExistence type="inferred from homology"/>
<dbReference type="GO" id="GO:0030170">
    <property type="term" value="F:pyridoxal phosphate binding"/>
    <property type="evidence" value="ECO:0007669"/>
    <property type="project" value="InterPro"/>
</dbReference>
<keyword evidence="3 6" id="KW-0808">Transferase</keyword>
<dbReference type="NCBIfam" id="NF005375">
    <property type="entry name" value="PRK06917.1"/>
    <property type="match status" value="1"/>
</dbReference>
<accession>A0A5R9F7M8</accession>
<evidence type="ECO:0000256" key="1">
    <source>
        <dbReference type="ARBA" id="ARBA00008954"/>
    </source>
</evidence>
<gene>
    <name evidence="6" type="ORF">FCL54_10105</name>
</gene>
<reference evidence="6 7" key="1">
    <citation type="submission" date="2019-04" db="EMBL/GenBank/DDBJ databases">
        <title>Bacillus caeni sp. nov., a bacterium isolated from mangrove sediment.</title>
        <authorList>
            <person name="Huang H."/>
            <person name="Mo K."/>
            <person name="Hu Y."/>
        </authorList>
    </citation>
    <scope>NUCLEOTIDE SEQUENCE [LARGE SCALE GENOMIC DNA]</scope>
    <source>
        <strain evidence="6 7">HB172195</strain>
    </source>
</reference>
<dbReference type="CDD" id="cd00610">
    <property type="entry name" value="OAT_like"/>
    <property type="match status" value="1"/>
</dbReference>
<dbReference type="Proteomes" id="UP000308230">
    <property type="component" value="Unassembled WGS sequence"/>
</dbReference>
<keyword evidence="4 5" id="KW-0663">Pyridoxal phosphate</keyword>
<sequence>MEYPEISWGKGVYLYDKEGNRYIDGASGAITANIGHGVDEIAEAMYEQAKKVSFVYRSQFTSEPAEKLAERLAEHAPGDLDWIFFVNSGSEATETALKVAIQYWQEKGRPSKKRVISRWMSYHGITMGALSMSGHSIRRSRFSSLLEQYPELSPPYCYRCAFTQNCPNCADDYAREFETAIQRLGPETIAAFVFEPVIGAAGGAVVPPDGYFEKMKKVCDKYDILMIADEVMTGIGRTGKMFAMEHWNVQPDIVALGKGMSAGYAPMAATIVSDRIIQTIESGSRVILSGHTFSANPQSAATCLAVMDYIENNHVVQNAKLQGSILMKGLKYLEQTYPLVGEARGLGMLCGLELVADQHTKEPFPLNLEVTNRLIQKCYEKGLIVYTAAGGINGHSGDAIIVAPPLTVKTEELQELLTILEEAIAELSHELSNEGFLQTRSIS</sequence>
<dbReference type="PANTHER" id="PTHR43094">
    <property type="entry name" value="AMINOTRANSFERASE"/>
    <property type="match status" value="1"/>
</dbReference>
<evidence type="ECO:0000256" key="4">
    <source>
        <dbReference type="ARBA" id="ARBA00022898"/>
    </source>
</evidence>
<comment type="similarity">
    <text evidence="1 5">Belongs to the class-III pyridoxal-phosphate-dependent aminotransferase family.</text>
</comment>
<evidence type="ECO:0000256" key="2">
    <source>
        <dbReference type="ARBA" id="ARBA00022576"/>
    </source>
</evidence>